<accession>A0ACB8ZWZ4</accession>
<name>A0ACB8ZWZ4_ARCLA</name>
<proteinExistence type="predicted"/>
<dbReference type="EMBL" id="CM042055">
    <property type="protein sequence ID" value="KAI3702001.1"/>
    <property type="molecule type" value="Genomic_DNA"/>
</dbReference>
<protein>
    <submittedName>
        <fullName evidence="1">Uncharacterized protein</fullName>
    </submittedName>
</protein>
<organism evidence="1 2">
    <name type="scientific">Arctium lappa</name>
    <name type="common">Greater burdock</name>
    <name type="synonym">Lappa major</name>
    <dbReference type="NCBI Taxonomy" id="4217"/>
    <lineage>
        <taxon>Eukaryota</taxon>
        <taxon>Viridiplantae</taxon>
        <taxon>Streptophyta</taxon>
        <taxon>Embryophyta</taxon>
        <taxon>Tracheophyta</taxon>
        <taxon>Spermatophyta</taxon>
        <taxon>Magnoliopsida</taxon>
        <taxon>eudicotyledons</taxon>
        <taxon>Gunneridae</taxon>
        <taxon>Pentapetalae</taxon>
        <taxon>asterids</taxon>
        <taxon>campanulids</taxon>
        <taxon>Asterales</taxon>
        <taxon>Asteraceae</taxon>
        <taxon>Carduoideae</taxon>
        <taxon>Cardueae</taxon>
        <taxon>Arctiinae</taxon>
        <taxon>Arctium</taxon>
    </lineage>
</organism>
<comment type="caution">
    <text evidence="1">The sequence shown here is derived from an EMBL/GenBank/DDBJ whole genome shotgun (WGS) entry which is preliminary data.</text>
</comment>
<keyword evidence="2" id="KW-1185">Reference proteome</keyword>
<gene>
    <name evidence="1" type="ORF">L6452_27569</name>
</gene>
<reference evidence="1 2" key="2">
    <citation type="journal article" date="2022" name="Mol. Ecol. Resour.">
        <title>The genomes of chicory, endive, great burdock and yacon provide insights into Asteraceae paleo-polyploidization history and plant inulin production.</title>
        <authorList>
            <person name="Fan W."/>
            <person name="Wang S."/>
            <person name="Wang H."/>
            <person name="Wang A."/>
            <person name="Jiang F."/>
            <person name="Liu H."/>
            <person name="Zhao H."/>
            <person name="Xu D."/>
            <person name="Zhang Y."/>
        </authorList>
    </citation>
    <scope>NUCLEOTIDE SEQUENCE [LARGE SCALE GENOMIC DNA]</scope>
    <source>
        <strain evidence="2">cv. Niubang</strain>
    </source>
</reference>
<reference evidence="2" key="1">
    <citation type="journal article" date="2022" name="Mol. Ecol. Resour.">
        <title>The genomes of chicory, endive, great burdock and yacon provide insights into Asteraceae palaeo-polyploidization history and plant inulin production.</title>
        <authorList>
            <person name="Fan W."/>
            <person name="Wang S."/>
            <person name="Wang H."/>
            <person name="Wang A."/>
            <person name="Jiang F."/>
            <person name="Liu H."/>
            <person name="Zhao H."/>
            <person name="Xu D."/>
            <person name="Zhang Y."/>
        </authorList>
    </citation>
    <scope>NUCLEOTIDE SEQUENCE [LARGE SCALE GENOMIC DNA]</scope>
    <source>
        <strain evidence="2">cv. Niubang</strain>
    </source>
</reference>
<sequence length="94" mass="10994">MRSSRSNDYRMNSAIWVQRFDSDYVEKETMEVISQKADERDVYEFFSRVGKVRDVRLIMDCNSTRSKGVGYIEFYDAMSVPMARALSGLFLVNQ</sequence>
<evidence type="ECO:0000313" key="2">
    <source>
        <dbReference type="Proteomes" id="UP001055879"/>
    </source>
</evidence>
<dbReference type="Proteomes" id="UP001055879">
    <property type="component" value="Linkage Group LG09"/>
</dbReference>
<evidence type="ECO:0000313" key="1">
    <source>
        <dbReference type="EMBL" id="KAI3702001.1"/>
    </source>
</evidence>